<dbReference type="HOGENOM" id="CLU_605091_0_0_0"/>
<sequence precursor="true">MPRALPSALVLTATLFAAPVNAATAAPTPSTVTLPIRVPLAGLARALDARAPQVIADIDQPGPLGLTLTGQIARAGALTITRDADALRVTLPVTARVRASLGGAAQQDFAGAASVTVRVTPYLHEDWTAGVRASADYTWTDPLAFEVLGARISVASLVDAQVRTQLARVTAQLEQEVARQADARARVGALWAKLAQPWRLPTPEPAFARVKPLSLSATPFTFTDDAARVTVSATFGAEAQLGTPPTTVTPTPLPSLKLAAAPRPGVHLTVPVRLPYANLSDAMTRAIQRREFRANGVLSPTVRVTRVDVTPQGARLNAAARVNVRLGPLNVNATVDVSGTPKLDAQGRVLTLADVRVRTRPDGVTQRVVGWLADARVQAFLRESARVDLAPYLDRALQDVRARLPLKPAQGITLAGRVDALRLTDLDVTPGGVVLTSRVDGDLDATVEVPGR</sequence>
<proteinExistence type="predicted"/>
<reference evidence="3" key="2">
    <citation type="submission" date="2011-01" db="EMBL/GenBank/DDBJ databases">
        <title>The complete genome of Deinococcus maricopensis DSM 21211.</title>
        <authorList>
            <consortium name="US DOE Joint Genome Institute (JGI-PGF)"/>
            <person name="Lucas S."/>
            <person name="Copeland A."/>
            <person name="Lapidus A."/>
            <person name="Goodwin L."/>
            <person name="Pitluck S."/>
            <person name="Kyrpides N."/>
            <person name="Mavromatis K."/>
            <person name="Pagani I."/>
            <person name="Ivanova N."/>
            <person name="Ovchinnikova G."/>
            <person name="Zeytun A."/>
            <person name="Detter J.C."/>
            <person name="Han C."/>
            <person name="Land M."/>
            <person name="Hauser L."/>
            <person name="Markowitz V."/>
            <person name="Cheng J.-F."/>
            <person name="Hugenholtz P."/>
            <person name="Woyke T."/>
            <person name="Wu D."/>
            <person name="Pukall R."/>
            <person name="Gehrich-Schroeter G."/>
            <person name="Brambilla E."/>
            <person name="Klenk H.-P."/>
            <person name="Eisen J.A."/>
        </authorList>
    </citation>
    <scope>NUCLEOTIDE SEQUENCE [LARGE SCALE GENOMIC DNA]</scope>
    <source>
        <strain evidence="3">DSM 21211 / LMG 22137 / NRRL B-23946 / LB-34</strain>
    </source>
</reference>
<dbReference type="eggNOG" id="ENOG503353M">
    <property type="taxonomic scope" value="Bacteria"/>
</dbReference>
<gene>
    <name evidence="2" type="ordered locus">Deima_1125</name>
</gene>
<organism evidence="2 3">
    <name type="scientific">Deinococcus maricopensis (strain DSM 21211 / LMG 22137 / NRRL B-23946 / LB-34)</name>
    <dbReference type="NCBI Taxonomy" id="709986"/>
    <lineage>
        <taxon>Bacteria</taxon>
        <taxon>Thermotogati</taxon>
        <taxon>Deinococcota</taxon>
        <taxon>Deinococci</taxon>
        <taxon>Deinococcales</taxon>
        <taxon>Deinococcaceae</taxon>
        <taxon>Deinococcus</taxon>
    </lineage>
</organism>
<dbReference type="KEGG" id="dmr:Deima_1125"/>
<feature type="chain" id="PRO_5003231712" description="DUF4403 family protein" evidence="1">
    <location>
        <begin position="23"/>
        <end position="452"/>
    </location>
</feature>
<name>E8U6T8_DEIML</name>
<dbReference type="Proteomes" id="UP000008635">
    <property type="component" value="Chromosome"/>
</dbReference>
<evidence type="ECO:0008006" key="4">
    <source>
        <dbReference type="Google" id="ProtNLM"/>
    </source>
</evidence>
<feature type="signal peptide" evidence="1">
    <location>
        <begin position="1"/>
        <end position="22"/>
    </location>
</feature>
<evidence type="ECO:0000313" key="3">
    <source>
        <dbReference type="Proteomes" id="UP000008635"/>
    </source>
</evidence>
<evidence type="ECO:0000313" key="2">
    <source>
        <dbReference type="EMBL" id="ADV66777.1"/>
    </source>
</evidence>
<dbReference type="STRING" id="709986.Deima_1125"/>
<keyword evidence="3" id="KW-1185">Reference proteome</keyword>
<accession>E8U6T8</accession>
<reference evidence="2 3" key="1">
    <citation type="journal article" date="2011" name="Stand. Genomic Sci.">
        <title>Complete genome sequence of Deinococcus maricopensis type strain (LB-34).</title>
        <authorList>
            <person name="Pukall R."/>
            <person name="Zeytun A."/>
            <person name="Lucas S."/>
            <person name="Lapidus A."/>
            <person name="Hammon N."/>
            <person name="Deshpande S."/>
            <person name="Nolan M."/>
            <person name="Cheng J.F."/>
            <person name="Pitluck S."/>
            <person name="Liolios K."/>
            <person name="Pagani I."/>
            <person name="Mikhailova N."/>
            <person name="Ivanova N."/>
            <person name="Mavromatis K."/>
            <person name="Pati A."/>
            <person name="Tapia R."/>
            <person name="Han C."/>
            <person name="Goodwin L."/>
            <person name="Chen A."/>
            <person name="Palaniappan K."/>
            <person name="Land M."/>
            <person name="Hauser L."/>
            <person name="Chang Y.J."/>
            <person name="Jeffries C.D."/>
            <person name="Brambilla E.M."/>
            <person name="Rohde M."/>
            <person name="Goker M."/>
            <person name="Detter J.C."/>
            <person name="Woyke T."/>
            <person name="Bristow J."/>
            <person name="Eisen J.A."/>
            <person name="Markowitz V."/>
            <person name="Hugenholtz P."/>
            <person name="Kyrpides N.C."/>
            <person name="Klenk H.P."/>
        </authorList>
    </citation>
    <scope>NUCLEOTIDE SEQUENCE [LARGE SCALE GENOMIC DNA]</scope>
    <source>
        <strain evidence="3">DSM 21211 / LMG 22137 / NRRL B-23946 / LB-34</strain>
    </source>
</reference>
<dbReference type="EMBL" id="CP002454">
    <property type="protein sequence ID" value="ADV66777.1"/>
    <property type="molecule type" value="Genomic_DNA"/>
</dbReference>
<protein>
    <recommendedName>
        <fullName evidence="4">DUF4403 family protein</fullName>
    </recommendedName>
</protein>
<dbReference type="OrthoDB" id="67134at2"/>
<dbReference type="Pfam" id="PF14356">
    <property type="entry name" value="DUF4403"/>
    <property type="match status" value="1"/>
</dbReference>
<evidence type="ECO:0000256" key="1">
    <source>
        <dbReference type="SAM" id="SignalP"/>
    </source>
</evidence>
<keyword evidence="1" id="KW-0732">Signal</keyword>
<dbReference type="RefSeq" id="WP_013556282.1">
    <property type="nucleotide sequence ID" value="NC_014958.1"/>
</dbReference>
<dbReference type="AlphaFoldDB" id="E8U6T8"/>
<dbReference type="InterPro" id="IPR025515">
    <property type="entry name" value="DUF4403"/>
</dbReference>